<keyword evidence="4" id="KW-0648">Protein biosynthesis</keyword>
<keyword evidence="1" id="KW-0396">Initiation factor</keyword>
<dbReference type="AlphaFoldDB" id="A0A433DN19"/>
<feature type="signal peptide" evidence="5">
    <location>
        <begin position="1"/>
        <end position="18"/>
    </location>
</feature>
<organism evidence="6 7">
    <name type="scientific">Jimgerdemannia flammicorona</name>
    <dbReference type="NCBI Taxonomy" id="994334"/>
    <lineage>
        <taxon>Eukaryota</taxon>
        <taxon>Fungi</taxon>
        <taxon>Fungi incertae sedis</taxon>
        <taxon>Mucoromycota</taxon>
        <taxon>Mucoromycotina</taxon>
        <taxon>Endogonomycetes</taxon>
        <taxon>Endogonales</taxon>
        <taxon>Endogonaceae</taxon>
        <taxon>Jimgerdemannia</taxon>
    </lineage>
</organism>
<evidence type="ECO:0000313" key="7">
    <source>
        <dbReference type="Proteomes" id="UP000268093"/>
    </source>
</evidence>
<reference evidence="6 7" key="1">
    <citation type="journal article" date="2018" name="New Phytol.">
        <title>Phylogenomics of Endogonaceae and evolution of mycorrhizas within Mucoromycota.</title>
        <authorList>
            <person name="Chang Y."/>
            <person name="Desiro A."/>
            <person name="Na H."/>
            <person name="Sandor L."/>
            <person name="Lipzen A."/>
            <person name="Clum A."/>
            <person name="Barry K."/>
            <person name="Grigoriev I.V."/>
            <person name="Martin F.M."/>
            <person name="Stajich J.E."/>
            <person name="Smith M.E."/>
            <person name="Bonito G."/>
            <person name="Spatafora J.W."/>
        </authorList>
    </citation>
    <scope>NUCLEOTIDE SEQUENCE [LARGE SCALE GENOMIC DNA]</scope>
    <source>
        <strain evidence="6 7">GMNB39</strain>
    </source>
</reference>
<sequence>MFFFFFALSLPSVKIFDASTNELVSEILRPNAIEIGFSPKGTYISTWERPSKLEDGSGSKNLTVWDARTGNELASFFQKGQSNWNLQWTDGEEYCARMVTGVVHFWESRNVGKGNSSPFSFSSEAFLMFEGGSLNNES</sequence>
<evidence type="ECO:0000313" key="6">
    <source>
        <dbReference type="EMBL" id="RUP52207.1"/>
    </source>
</evidence>
<evidence type="ECO:0000256" key="4">
    <source>
        <dbReference type="ARBA" id="ARBA00022917"/>
    </source>
</evidence>
<dbReference type="GO" id="GO:0022627">
    <property type="term" value="C:cytosolic small ribosomal subunit"/>
    <property type="evidence" value="ECO:0007669"/>
    <property type="project" value="TreeGrafter"/>
</dbReference>
<dbReference type="Proteomes" id="UP000268093">
    <property type="component" value="Unassembled WGS sequence"/>
</dbReference>
<dbReference type="EMBL" id="RBNI01000119">
    <property type="protein sequence ID" value="RUP52207.1"/>
    <property type="molecule type" value="Genomic_DNA"/>
</dbReference>
<dbReference type="PANTHER" id="PTHR13227:SF0">
    <property type="entry name" value="EUKARYOTIC TRANSLATION INITIATION FACTOR 2A"/>
    <property type="match status" value="1"/>
</dbReference>
<evidence type="ECO:0000256" key="3">
    <source>
        <dbReference type="ARBA" id="ARBA00022737"/>
    </source>
</evidence>
<keyword evidence="5" id="KW-0732">Signal</keyword>
<dbReference type="Gene3D" id="2.130.10.10">
    <property type="entry name" value="YVTN repeat-like/Quinoprotein amine dehydrogenase"/>
    <property type="match status" value="1"/>
</dbReference>
<dbReference type="InterPro" id="IPR015943">
    <property type="entry name" value="WD40/YVTN_repeat-like_dom_sf"/>
</dbReference>
<dbReference type="InterPro" id="IPR011387">
    <property type="entry name" value="TIF2A"/>
</dbReference>
<protein>
    <submittedName>
        <fullName evidence="6">Uncharacterized protein</fullName>
    </submittedName>
</protein>
<comment type="caution">
    <text evidence="6">The sequence shown here is derived from an EMBL/GenBank/DDBJ whole genome shotgun (WGS) entry which is preliminary data.</text>
</comment>
<dbReference type="GO" id="GO:0000049">
    <property type="term" value="F:tRNA binding"/>
    <property type="evidence" value="ECO:0007669"/>
    <property type="project" value="TreeGrafter"/>
</dbReference>
<evidence type="ECO:0000256" key="1">
    <source>
        <dbReference type="ARBA" id="ARBA00022540"/>
    </source>
</evidence>
<dbReference type="PANTHER" id="PTHR13227">
    <property type="entry name" value="EUKARYOTIC TRANSLATION INITIATION FACTOR 2A"/>
    <property type="match status" value="1"/>
</dbReference>
<keyword evidence="7" id="KW-1185">Reference proteome</keyword>
<dbReference type="SUPFAM" id="SSF82171">
    <property type="entry name" value="DPP6 N-terminal domain-like"/>
    <property type="match status" value="1"/>
</dbReference>
<dbReference type="GO" id="GO:0003729">
    <property type="term" value="F:mRNA binding"/>
    <property type="evidence" value="ECO:0007669"/>
    <property type="project" value="TreeGrafter"/>
</dbReference>
<accession>A0A433DN19</accession>
<keyword evidence="3" id="KW-0677">Repeat</keyword>
<evidence type="ECO:0000256" key="5">
    <source>
        <dbReference type="SAM" id="SignalP"/>
    </source>
</evidence>
<feature type="chain" id="PRO_5019241346" evidence="5">
    <location>
        <begin position="19"/>
        <end position="138"/>
    </location>
</feature>
<evidence type="ECO:0000256" key="2">
    <source>
        <dbReference type="ARBA" id="ARBA00022574"/>
    </source>
</evidence>
<gene>
    <name evidence="6" type="ORF">BC936DRAFT_137743</name>
</gene>
<dbReference type="OrthoDB" id="2194683at2759"/>
<proteinExistence type="predicted"/>
<dbReference type="GO" id="GO:0003743">
    <property type="term" value="F:translation initiation factor activity"/>
    <property type="evidence" value="ECO:0007669"/>
    <property type="project" value="UniProtKB-KW"/>
</dbReference>
<keyword evidence="2" id="KW-0853">WD repeat</keyword>
<dbReference type="GO" id="GO:0043022">
    <property type="term" value="F:ribosome binding"/>
    <property type="evidence" value="ECO:0007669"/>
    <property type="project" value="TreeGrafter"/>
</dbReference>
<name>A0A433DN19_9FUNG</name>